<evidence type="ECO:0000313" key="3">
    <source>
        <dbReference type="EMBL" id="KAF3511816.1"/>
    </source>
</evidence>
<feature type="compositionally biased region" description="Basic and acidic residues" evidence="1">
    <location>
        <begin position="107"/>
        <end position="117"/>
    </location>
</feature>
<evidence type="ECO:0000256" key="1">
    <source>
        <dbReference type="SAM" id="MobiDB-lite"/>
    </source>
</evidence>
<dbReference type="Proteomes" id="UP000712600">
    <property type="component" value="Unassembled WGS sequence"/>
</dbReference>
<evidence type="ECO:0000256" key="2">
    <source>
        <dbReference type="SAM" id="SignalP"/>
    </source>
</evidence>
<accession>A0A8S9P6V4</accession>
<reference evidence="3" key="1">
    <citation type="submission" date="2019-12" db="EMBL/GenBank/DDBJ databases">
        <title>Genome sequencing and annotation of Brassica cretica.</title>
        <authorList>
            <person name="Studholme D.J."/>
            <person name="Sarris P."/>
        </authorList>
    </citation>
    <scope>NUCLEOTIDE SEQUENCE</scope>
    <source>
        <strain evidence="3">PFS-109/04</strain>
        <tissue evidence="3">Leaf</tissue>
    </source>
</reference>
<keyword evidence="2" id="KW-0732">Signal</keyword>
<feature type="chain" id="PRO_5035735762" evidence="2">
    <location>
        <begin position="22"/>
        <end position="142"/>
    </location>
</feature>
<protein>
    <submittedName>
        <fullName evidence="3">Uncharacterized protein</fullName>
    </submittedName>
</protein>
<evidence type="ECO:0000313" key="4">
    <source>
        <dbReference type="Proteomes" id="UP000712600"/>
    </source>
</evidence>
<feature type="signal peptide" evidence="2">
    <location>
        <begin position="1"/>
        <end position="21"/>
    </location>
</feature>
<proteinExistence type="predicted"/>
<dbReference type="AlphaFoldDB" id="A0A8S9P6V4"/>
<comment type="caution">
    <text evidence="3">The sequence shown here is derived from an EMBL/GenBank/DDBJ whole genome shotgun (WGS) entry which is preliminary data.</text>
</comment>
<feature type="region of interest" description="Disordered" evidence="1">
    <location>
        <begin position="84"/>
        <end position="117"/>
    </location>
</feature>
<sequence length="142" mass="15574">MGILVTLCGLWASVGLEICLAYVLASPSIDGKGAPSIDSPSSPRQLLLARQTDHSSGLNLTVEKFPSIAKHLTRLFSSTTLKRLQKTPKSPLFSKSSLNLSISQHTTQDDSRPSGSEDRSFGGFIHFFGLFYEELRKNHQKP</sequence>
<feature type="compositionally biased region" description="Polar residues" evidence="1">
    <location>
        <begin position="93"/>
        <end position="106"/>
    </location>
</feature>
<gene>
    <name evidence="3" type="ORF">F2Q69_00007013</name>
</gene>
<organism evidence="3 4">
    <name type="scientific">Brassica cretica</name>
    <name type="common">Mustard</name>
    <dbReference type="NCBI Taxonomy" id="69181"/>
    <lineage>
        <taxon>Eukaryota</taxon>
        <taxon>Viridiplantae</taxon>
        <taxon>Streptophyta</taxon>
        <taxon>Embryophyta</taxon>
        <taxon>Tracheophyta</taxon>
        <taxon>Spermatophyta</taxon>
        <taxon>Magnoliopsida</taxon>
        <taxon>eudicotyledons</taxon>
        <taxon>Gunneridae</taxon>
        <taxon>Pentapetalae</taxon>
        <taxon>rosids</taxon>
        <taxon>malvids</taxon>
        <taxon>Brassicales</taxon>
        <taxon>Brassicaceae</taxon>
        <taxon>Brassiceae</taxon>
        <taxon>Brassica</taxon>
    </lineage>
</organism>
<name>A0A8S9P6V4_BRACR</name>
<dbReference type="EMBL" id="QGKX02001521">
    <property type="protein sequence ID" value="KAF3511816.1"/>
    <property type="molecule type" value="Genomic_DNA"/>
</dbReference>